<evidence type="ECO:0000256" key="5">
    <source>
        <dbReference type="ARBA" id="ARBA00046315"/>
    </source>
</evidence>
<protein>
    <submittedName>
        <fullName evidence="9">Cystathionine beta-lyase</fullName>
        <ecNumber evidence="9">4.4.1.8</ecNumber>
    </submittedName>
</protein>
<dbReference type="InterPro" id="IPR054542">
    <property type="entry name" value="Cys_met_metab_PP"/>
</dbReference>
<evidence type="ECO:0000256" key="4">
    <source>
        <dbReference type="ARBA" id="ARBA00023239"/>
    </source>
</evidence>
<dbReference type="Proteomes" id="UP001056619">
    <property type="component" value="Chromosome"/>
</dbReference>
<accession>A0ABY4U2W0</accession>
<dbReference type="InterPro" id="IPR015421">
    <property type="entry name" value="PyrdxlP-dep_Trfase_major"/>
</dbReference>
<name>A0ABY4U2W0_9SPHN</name>
<evidence type="ECO:0000256" key="6">
    <source>
        <dbReference type="ARBA" id="ARBA00047517"/>
    </source>
</evidence>
<dbReference type="InterPro" id="IPR000277">
    <property type="entry name" value="Cys/Met-Metab_PyrdxlP-dep_enz"/>
</dbReference>
<evidence type="ECO:0000256" key="2">
    <source>
        <dbReference type="ARBA" id="ARBA00009077"/>
    </source>
</evidence>
<dbReference type="PANTHER" id="PTHR43500:SF1">
    <property type="entry name" value="CYSTATHIONINE BETA-LYASE-RELATED"/>
    <property type="match status" value="1"/>
</dbReference>
<comment type="cofactor">
    <cofactor evidence="1 8">
        <name>pyridoxal 5'-phosphate</name>
        <dbReference type="ChEBI" id="CHEBI:597326"/>
    </cofactor>
</comment>
<keyword evidence="4 9" id="KW-0456">Lyase</keyword>
<dbReference type="PANTHER" id="PTHR43500">
    <property type="entry name" value="CYSTATHIONINE BETA-LYASE-RELATED"/>
    <property type="match status" value="1"/>
</dbReference>
<dbReference type="NCBIfam" id="TIGR01324">
    <property type="entry name" value="cysta_beta_ly_B"/>
    <property type="match status" value="1"/>
</dbReference>
<keyword evidence="3 8" id="KW-0663">Pyridoxal phosphate</keyword>
<evidence type="ECO:0000256" key="1">
    <source>
        <dbReference type="ARBA" id="ARBA00001933"/>
    </source>
</evidence>
<dbReference type="PIRSF" id="PIRSF001434">
    <property type="entry name" value="CGS"/>
    <property type="match status" value="1"/>
</dbReference>
<evidence type="ECO:0000256" key="3">
    <source>
        <dbReference type="ARBA" id="ARBA00022898"/>
    </source>
</evidence>
<comment type="similarity">
    <text evidence="2 8">Belongs to the trans-sulfuration enzymes family.</text>
</comment>
<dbReference type="EMBL" id="CP098494">
    <property type="protein sequence ID" value="USA60091.1"/>
    <property type="molecule type" value="Genomic_DNA"/>
</dbReference>
<evidence type="ECO:0000256" key="8">
    <source>
        <dbReference type="RuleBase" id="RU362118"/>
    </source>
</evidence>
<reference evidence="9 10" key="1">
    <citation type="submission" date="2022-06" db="EMBL/GenBank/DDBJ databases">
        <authorList>
            <person name="Liu G."/>
        </authorList>
    </citation>
    <scope>NUCLEOTIDE SEQUENCE [LARGE SCALE GENOMIC DNA]</scope>
    <source>
        <strain evidence="9 10">E4</strain>
    </source>
</reference>
<dbReference type="Gene3D" id="3.40.640.10">
    <property type="entry name" value="Type I PLP-dependent aspartate aminotransferase-like (Major domain)"/>
    <property type="match status" value="1"/>
</dbReference>
<dbReference type="InterPro" id="IPR015424">
    <property type="entry name" value="PyrdxlP-dep_Trfase"/>
</dbReference>
<dbReference type="Pfam" id="PF01053">
    <property type="entry name" value="Cys_Met_Meta_PP"/>
    <property type="match status" value="1"/>
</dbReference>
<sequence>MKDNRKREKALGTLERGDSGWREATRIVHGGPKPSEQSGVINPPIYRASTIIYDTVDAYIDRHKGLYGDVIYGLYGTRSTYALAEAIAELEQGSATVITSSGTSAIALTLSAFVEAGDHLLVADCIYGPTRKFLSEILSKFGVDIEYFKADIAGGVAELCRPETKLIYMETPGSQTFDIIDIPAISAVARARGILTAVDNTWATPLYFKPLLHGVDLSIASATKYLSGHSDCLLGAITASDEAVFRRIKDVAARWGNCASPDDCYLVQRGLRTLDTRLERHQRTAFALVDWLVEQPEVQAILYPAHPNDPGHAIWKRDFTGASGLFGVQLDGLNENETRAFFDHMWTFQLGSSWGGFESLAVPAWPAPVRAFSNKERDGALIRIHAGLEAVDDLIDDLDAAFDRVRTLRRSN</sequence>
<dbReference type="EC" id="4.4.1.8" evidence="9"/>
<proteinExistence type="inferred from homology"/>
<dbReference type="InterPro" id="IPR015422">
    <property type="entry name" value="PyrdxlP-dep_Trfase_small"/>
</dbReference>
<keyword evidence="10" id="KW-1185">Reference proteome</keyword>
<dbReference type="PROSITE" id="PS00868">
    <property type="entry name" value="CYS_MET_METAB_PP"/>
    <property type="match status" value="1"/>
</dbReference>
<evidence type="ECO:0000313" key="9">
    <source>
        <dbReference type="EMBL" id="USA60091.1"/>
    </source>
</evidence>
<comment type="catalytic activity">
    <reaction evidence="6">
        <text>L,L-cystathionine + H2O = L-homocysteine + pyruvate + NH4(+)</text>
        <dbReference type="Rhea" id="RHEA:13965"/>
        <dbReference type="ChEBI" id="CHEBI:15361"/>
        <dbReference type="ChEBI" id="CHEBI:15377"/>
        <dbReference type="ChEBI" id="CHEBI:28938"/>
        <dbReference type="ChEBI" id="CHEBI:58161"/>
        <dbReference type="ChEBI" id="CHEBI:58199"/>
    </reaction>
</comment>
<dbReference type="RefSeq" id="WP_222828737.1">
    <property type="nucleotide sequence ID" value="NZ_CP098494.1"/>
</dbReference>
<comment type="catalytic activity">
    <reaction evidence="7">
        <text>an S-substituted L-cysteine + H2O = a thiol + pyruvate + NH4(+)</text>
        <dbReference type="Rhea" id="RHEA:18121"/>
        <dbReference type="ChEBI" id="CHEBI:15361"/>
        <dbReference type="ChEBI" id="CHEBI:15377"/>
        <dbReference type="ChEBI" id="CHEBI:28938"/>
        <dbReference type="ChEBI" id="CHEBI:29256"/>
        <dbReference type="ChEBI" id="CHEBI:58717"/>
        <dbReference type="EC" id="4.4.1.13"/>
    </reaction>
</comment>
<comment type="pathway">
    <text evidence="5">Amino-acid biosynthesis; L-methionine biosynthesis via de novo pathway; L-homocysteine from L-cystathionine: step 1/1.</text>
</comment>
<evidence type="ECO:0000313" key="10">
    <source>
        <dbReference type="Proteomes" id="UP001056619"/>
    </source>
</evidence>
<dbReference type="SUPFAM" id="SSF53383">
    <property type="entry name" value="PLP-dependent transferases"/>
    <property type="match status" value="1"/>
</dbReference>
<dbReference type="GO" id="GO:0016829">
    <property type="term" value="F:lyase activity"/>
    <property type="evidence" value="ECO:0007669"/>
    <property type="project" value="UniProtKB-KW"/>
</dbReference>
<evidence type="ECO:0000256" key="7">
    <source>
        <dbReference type="ARBA" id="ARBA00047625"/>
    </source>
</evidence>
<dbReference type="Gene3D" id="3.90.1150.10">
    <property type="entry name" value="Aspartate Aminotransferase, domain 1"/>
    <property type="match status" value="1"/>
</dbReference>
<dbReference type="InterPro" id="IPR006233">
    <property type="entry name" value="Cys_b_lyase_bac"/>
</dbReference>
<gene>
    <name evidence="9" type="primary">metC</name>
    <name evidence="9" type="ORF">NCF85_08125</name>
</gene>
<organism evidence="9 10">
    <name type="scientific">Qipengyuania citrea</name>
    <dbReference type="NCBI Taxonomy" id="225971"/>
    <lineage>
        <taxon>Bacteria</taxon>
        <taxon>Pseudomonadati</taxon>
        <taxon>Pseudomonadota</taxon>
        <taxon>Alphaproteobacteria</taxon>
        <taxon>Sphingomonadales</taxon>
        <taxon>Erythrobacteraceae</taxon>
        <taxon>Qipengyuania</taxon>
    </lineage>
</organism>